<dbReference type="PANTHER" id="PTHR22834">
    <property type="entry name" value="NUCLEAR FUSION PROTEIN FUS2"/>
    <property type="match status" value="1"/>
</dbReference>
<dbReference type="InterPro" id="IPR001452">
    <property type="entry name" value="SH3_domain"/>
</dbReference>
<dbReference type="Pfam" id="PF14604">
    <property type="entry name" value="SH3_9"/>
    <property type="match status" value="2"/>
</dbReference>
<comment type="subcellular location">
    <subcellularLocation>
        <location evidence="1">Cell junction</location>
    </subcellularLocation>
    <subcellularLocation>
        <location evidence="2">Golgi apparatus</location>
        <location evidence="2">Golgi stack</location>
    </subcellularLocation>
</comment>
<keyword evidence="6" id="KW-0965">Cell junction</keyword>
<feature type="domain" description="SH3" evidence="10">
    <location>
        <begin position="136"/>
        <end position="196"/>
    </location>
</feature>
<evidence type="ECO:0000259" key="10">
    <source>
        <dbReference type="PROSITE" id="PS50002"/>
    </source>
</evidence>
<evidence type="ECO:0000256" key="3">
    <source>
        <dbReference type="ARBA" id="ARBA00018186"/>
    </source>
</evidence>
<dbReference type="InterPro" id="IPR035899">
    <property type="entry name" value="DBL_dom_sf"/>
</dbReference>
<keyword evidence="4 8" id="KW-0728">SH3 domain</keyword>
<dbReference type="InterPro" id="IPR027267">
    <property type="entry name" value="AH/BAR_dom_sf"/>
</dbReference>
<evidence type="ECO:0000259" key="12">
    <source>
        <dbReference type="PROSITE" id="PS51021"/>
    </source>
</evidence>
<dbReference type="GO" id="GO:0005795">
    <property type="term" value="C:Golgi stack"/>
    <property type="evidence" value="ECO:0007669"/>
    <property type="project" value="UniProtKB-SubCell"/>
</dbReference>
<evidence type="ECO:0000256" key="7">
    <source>
        <dbReference type="ARBA" id="ARBA00032587"/>
    </source>
</evidence>
<keyword evidence="14" id="KW-1185">Reference proteome</keyword>
<dbReference type="CDD" id="cd00160">
    <property type="entry name" value="RhoGEF"/>
    <property type="match status" value="1"/>
</dbReference>
<dbReference type="SUPFAM" id="SSF103657">
    <property type="entry name" value="BAR/IMD domain-like"/>
    <property type="match status" value="1"/>
</dbReference>
<dbReference type="Pfam" id="PF00018">
    <property type="entry name" value="SH3_1"/>
    <property type="match status" value="4"/>
</dbReference>
<name>A0AAV2NUD9_9HYME</name>
<feature type="domain" description="SH3" evidence="10">
    <location>
        <begin position="2"/>
        <end position="61"/>
    </location>
</feature>
<evidence type="ECO:0000256" key="1">
    <source>
        <dbReference type="ARBA" id="ARBA00004282"/>
    </source>
</evidence>
<evidence type="ECO:0000256" key="2">
    <source>
        <dbReference type="ARBA" id="ARBA00004348"/>
    </source>
</evidence>
<dbReference type="SMART" id="SM00721">
    <property type="entry name" value="BAR"/>
    <property type="match status" value="1"/>
</dbReference>
<dbReference type="CDD" id="cd11800">
    <property type="entry name" value="SH3_DNMBP_C2_like"/>
    <property type="match status" value="1"/>
</dbReference>
<evidence type="ECO:0000256" key="4">
    <source>
        <dbReference type="ARBA" id="ARBA00022443"/>
    </source>
</evidence>
<dbReference type="InterPro" id="IPR051492">
    <property type="entry name" value="Dynamin-Rho_GEF"/>
</dbReference>
<dbReference type="Gene3D" id="1.20.1270.60">
    <property type="entry name" value="Arfaptin homology (AH) domain/BAR domain"/>
    <property type="match status" value="1"/>
</dbReference>
<dbReference type="SMART" id="SM00325">
    <property type="entry name" value="RhoGEF"/>
    <property type="match status" value="1"/>
</dbReference>
<evidence type="ECO:0000256" key="6">
    <source>
        <dbReference type="ARBA" id="ARBA00022949"/>
    </source>
</evidence>
<evidence type="ECO:0000313" key="14">
    <source>
        <dbReference type="Proteomes" id="UP001497644"/>
    </source>
</evidence>
<dbReference type="Proteomes" id="UP001497644">
    <property type="component" value="Chromosome 5"/>
</dbReference>
<evidence type="ECO:0000313" key="13">
    <source>
        <dbReference type="EMBL" id="CAL1684174.1"/>
    </source>
</evidence>
<evidence type="ECO:0000259" key="11">
    <source>
        <dbReference type="PROSITE" id="PS50010"/>
    </source>
</evidence>
<feature type="region of interest" description="Disordered" evidence="9">
    <location>
        <begin position="446"/>
        <end position="471"/>
    </location>
</feature>
<feature type="domain" description="SH3" evidence="10">
    <location>
        <begin position="1125"/>
        <end position="1189"/>
    </location>
</feature>
<proteinExistence type="predicted"/>
<dbReference type="Pfam" id="PF03114">
    <property type="entry name" value="BAR"/>
    <property type="match status" value="1"/>
</dbReference>
<dbReference type="Gene3D" id="2.30.30.40">
    <property type="entry name" value="SH3 Domains"/>
    <property type="match status" value="7"/>
</dbReference>
<dbReference type="InterPro" id="IPR004148">
    <property type="entry name" value="BAR_dom"/>
</dbReference>
<dbReference type="PANTHER" id="PTHR22834:SF20">
    <property type="entry name" value="SH3 DOMAIN-CONTAINING PROTEIN"/>
    <property type="match status" value="1"/>
</dbReference>
<dbReference type="PROSITE" id="PS50010">
    <property type="entry name" value="DH_2"/>
    <property type="match status" value="1"/>
</dbReference>
<feature type="domain" description="DH" evidence="11">
    <location>
        <begin position="505"/>
        <end position="691"/>
    </location>
</feature>
<dbReference type="InterPro" id="IPR036028">
    <property type="entry name" value="SH3-like_dom_sf"/>
</dbReference>
<dbReference type="PROSITE" id="PS00741">
    <property type="entry name" value="DH_1"/>
    <property type="match status" value="1"/>
</dbReference>
<dbReference type="GO" id="GO:0035556">
    <property type="term" value="P:intracellular signal transduction"/>
    <property type="evidence" value="ECO:0007669"/>
    <property type="project" value="InterPro"/>
</dbReference>
<keyword evidence="5" id="KW-0344">Guanine-nucleotide releasing factor</keyword>
<evidence type="ECO:0000256" key="8">
    <source>
        <dbReference type="PROSITE-ProRule" id="PRU00192"/>
    </source>
</evidence>
<feature type="domain" description="SH3" evidence="10">
    <location>
        <begin position="276"/>
        <end position="335"/>
    </location>
</feature>
<accession>A0AAV2NUD9</accession>
<dbReference type="AlphaFoldDB" id="A0AAV2NUD9"/>
<dbReference type="InterPro" id="IPR001331">
    <property type="entry name" value="GDS_CDC24_CS"/>
</dbReference>
<feature type="domain" description="SH3" evidence="10">
    <location>
        <begin position="66"/>
        <end position="125"/>
    </location>
</feature>
<dbReference type="PROSITE" id="PS50002">
    <property type="entry name" value="SH3"/>
    <property type="match status" value="6"/>
</dbReference>
<dbReference type="SUPFAM" id="SSF50044">
    <property type="entry name" value="SH3-domain"/>
    <property type="match status" value="7"/>
</dbReference>
<dbReference type="InterPro" id="IPR000219">
    <property type="entry name" value="DH_dom"/>
</dbReference>
<dbReference type="SUPFAM" id="SSF48065">
    <property type="entry name" value="DBL homology domain (DH-domain)"/>
    <property type="match status" value="1"/>
</dbReference>
<dbReference type="CDD" id="cd00174">
    <property type="entry name" value="SH3"/>
    <property type="match status" value="3"/>
</dbReference>
<sequence>MEPGILARVLHDFLTTVDGELSLSKGHYFLVHEIVDKHWCFGQSQDRVGKFPSSHLHKVEFPQFDETERLFVAVADFPGQETGDLSFAQGELIIGIRDIGSGWCMGRTSCKNGIFPTTHTWELDTTLIKKAVKKKSIRKRAKVKTTLKAQLDEELDLTAGEVVTVIEILDDGWCHGITEDGRKGIFPEGFISYIDTDQDTVDQREMTCTTQNNIASSVTSYGGTIYKDFGETSIVNSYMNQPDEPAPSYFDLFPEALSTISDAKDIQCNIHANSIDVKPYAITLYPFNAQFPNELSFGMGEVVHLIRHIDSEWMEGMIDTIKGIFPSSYVNIIVDCAEIKQSQVQSEVMPVKKDALEPNVTVRVLFTFDAQMDGDLSVHEDEIVTVVEMANEDWVNVKNKNGLIGLCPREYLSSVSEHSSDSLQESNLEEFEDFVLIRHKEASAVVSEEQKPKRMSQPHRPAPPAPAPGRVPLQKEAVANIEVSTQENESTISNAGNIRQKRADQRQNVISELVITEKEYVRDLKLTYETFNLHDPSFLGSRGIDVVTLFGNILEIIHVAEELLDMILKMMKDCDESLQTIGPCFVTMSEKLKSVYVKYCGNHEAALALLKKYENNEEIMKVFNKGIETLRHQVACFDMSSILIKPVQRILKYPLMLYELIKSTEDNHPDKAAIEEAWKAMTNVASYINEYKRRRDIVSKYLDNDNTLISKMSKLNMHSVAKMSTRLSTKLSASLGLTNIASDTEFEELEKQFRSIEKCTWQLAKDIEQCTAYLSDEAISGEVKAEFLVHYYQETPTAEVKKLQNIRSIIWSQYTQDFKSCIEKRVSAPLHSLATLLEGPAMLVAKRHDKLLDYDAAISKSEKYKESKIIQEELFTAKSNYEALNQQLLEELPILLDAATNILINCISTFANARKLLSGRITKQYLTLCETSPHLSSQDVLESFLVNHNLIWNQITRFAFAGTNPRIDEVQSQLCEQTEQQRFLLREKYTVDKLYVMIEDVVSGSTLDVSAARGTLIAVIKKQDPMGNAARWYVDTGVTQGFLPSQKLRPVQRQNQHHDQPDIVAIERKSTSPPNLMSLDSPEREIKKASPSHLQDLLSLEEESKINHNYCNMSEMPKVQVYQNIYSEFYYAMYDFAGNMPGTLPITNGQALRLLRPHDEKGNNEWWLVENRAGKQGYVPRNYLSSPIKSKP</sequence>
<dbReference type="PROSITE" id="PS51021">
    <property type="entry name" value="BAR"/>
    <property type="match status" value="1"/>
</dbReference>
<dbReference type="EMBL" id="OZ034828">
    <property type="protein sequence ID" value="CAL1684174.1"/>
    <property type="molecule type" value="Genomic_DNA"/>
</dbReference>
<dbReference type="GO" id="GO:0005085">
    <property type="term" value="F:guanyl-nucleotide exchange factor activity"/>
    <property type="evidence" value="ECO:0007669"/>
    <property type="project" value="UniProtKB-KW"/>
</dbReference>
<evidence type="ECO:0000256" key="9">
    <source>
        <dbReference type="SAM" id="MobiDB-lite"/>
    </source>
</evidence>
<gene>
    <name evidence="13" type="ORF">LPLAT_LOCUS9849</name>
</gene>
<evidence type="ECO:0000256" key="5">
    <source>
        <dbReference type="ARBA" id="ARBA00022658"/>
    </source>
</evidence>
<organism evidence="13 14">
    <name type="scientific">Lasius platythorax</name>
    <dbReference type="NCBI Taxonomy" id="488582"/>
    <lineage>
        <taxon>Eukaryota</taxon>
        <taxon>Metazoa</taxon>
        <taxon>Ecdysozoa</taxon>
        <taxon>Arthropoda</taxon>
        <taxon>Hexapoda</taxon>
        <taxon>Insecta</taxon>
        <taxon>Pterygota</taxon>
        <taxon>Neoptera</taxon>
        <taxon>Endopterygota</taxon>
        <taxon>Hymenoptera</taxon>
        <taxon>Apocrita</taxon>
        <taxon>Aculeata</taxon>
        <taxon>Formicoidea</taxon>
        <taxon>Formicidae</taxon>
        <taxon>Formicinae</taxon>
        <taxon>Lasius</taxon>
        <taxon>Lasius</taxon>
    </lineage>
</organism>
<dbReference type="SMART" id="SM00326">
    <property type="entry name" value="SH3"/>
    <property type="match status" value="6"/>
</dbReference>
<reference evidence="13" key="1">
    <citation type="submission" date="2024-04" db="EMBL/GenBank/DDBJ databases">
        <authorList>
            <consortium name="Molecular Ecology Group"/>
        </authorList>
    </citation>
    <scope>NUCLEOTIDE SEQUENCE</scope>
</reference>
<feature type="domain" description="BAR" evidence="12">
    <location>
        <begin position="731"/>
        <end position="941"/>
    </location>
</feature>
<feature type="domain" description="SH3" evidence="10">
    <location>
        <begin position="357"/>
        <end position="417"/>
    </location>
</feature>
<dbReference type="Pfam" id="PF00621">
    <property type="entry name" value="RhoGEF"/>
    <property type="match status" value="1"/>
</dbReference>
<dbReference type="GO" id="GO:0070161">
    <property type="term" value="C:anchoring junction"/>
    <property type="evidence" value="ECO:0007669"/>
    <property type="project" value="UniProtKB-SubCell"/>
</dbReference>
<dbReference type="Gene3D" id="1.20.900.10">
    <property type="entry name" value="Dbl homology (DH) domain"/>
    <property type="match status" value="1"/>
</dbReference>
<feature type="compositionally biased region" description="Pro residues" evidence="9">
    <location>
        <begin position="460"/>
        <end position="469"/>
    </location>
</feature>
<protein>
    <recommendedName>
        <fullName evidence="3">Dynamin-binding protein</fullName>
    </recommendedName>
    <alternativeName>
        <fullName evidence="7">Scaffold protein Tuba</fullName>
    </alternativeName>
</protein>